<feature type="transmembrane region" description="Helical" evidence="2">
    <location>
        <begin position="466"/>
        <end position="491"/>
    </location>
</feature>
<evidence type="ECO:0000256" key="2">
    <source>
        <dbReference type="SAM" id="Phobius"/>
    </source>
</evidence>
<feature type="compositionally biased region" description="Polar residues" evidence="1">
    <location>
        <begin position="47"/>
        <end position="58"/>
    </location>
</feature>
<proteinExistence type="predicted"/>
<dbReference type="AlphaFoldDB" id="A0A0F7STR3"/>
<evidence type="ECO:0000259" key="4">
    <source>
        <dbReference type="Pfam" id="PF25550"/>
    </source>
</evidence>
<feature type="compositionally biased region" description="Polar residues" evidence="1">
    <location>
        <begin position="1"/>
        <end position="11"/>
    </location>
</feature>
<feature type="transmembrane region" description="Helical" evidence="2">
    <location>
        <begin position="949"/>
        <end position="972"/>
    </location>
</feature>
<feature type="region of interest" description="Disordered" evidence="1">
    <location>
        <begin position="138"/>
        <end position="163"/>
    </location>
</feature>
<feature type="domain" description="Glycosyltransferase 2-like" evidence="3">
    <location>
        <begin position="678"/>
        <end position="892"/>
    </location>
</feature>
<dbReference type="PANTHER" id="PTHR35408">
    <property type="entry name" value="CHROMOSOME 15, WHOLE GENOME SHOTGUN SEQUENCE"/>
    <property type="match status" value="1"/>
</dbReference>
<dbReference type="Gene3D" id="3.90.550.10">
    <property type="entry name" value="Spore Coat Polysaccharide Biosynthesis Protein SpsA, Chain A"/>
    <property type="match status" value="1"/>
</dbReference>
<organism evidence="5">
    <name type="scientific">Phaffia rhodozyma</name>
    <name type="common">Yeast</name>
    <name type="synonym">Xanthophyllomyces dendrorhous</name>
    <dbReference type="NCBI Taxonomy" id="264483"/>
    <lineage>
        <taxon>Eukaryota</taxon>
        <taxon>Fungi</taxon>
        <taxon>Dikarya</taxon>
        <taxon>Basidiomycota</taxon>
        <taxon>Agaricomycotina</taxon>
        <taxon>Tremellomycetes</taxon>
        <taxon>Cystofilobasidiales</taxon>
        <taxon>Mrakiaceae</taxon>
        <taxon>Phaffia</taxon>
    </lineage>
</organism>
<dbReference type="InterPro" id="IPR001173">
    <property type="entry name" value="Glyco_trans_2-like"/>
</dbReference>
<feature type="transmembrane region" description="Helical" evidence="2">
    <location>
        <begin position="429"/>
        <end position="454"/>
    </location>
</feature>
<evidence type="ECO:0000313" key="5">
    <source>
        <dbReference type="EMBL" id="CED83368.1"/>
    </source>
</evidence>
<dbReference type="SUPFAM" id="SSF53448">
    <property type="entry name" value="Nucleotide-diphospho-sugar transferases"/>
    <property type="match status" value="1"/>
</dbReference>
<keyword evidence="2" id="KW-0812">Transmembrane</keyword>
<protein>
    <submittedName>
        <fullName evidence="5">Uncharacterized protein</fullName>
    </submittedName>
</protein>
<accession>A0A0F7STR3</accession>
<keyword evidence="2" id="KW-0472">Membrane</keyword>
<sequence length="1061" mass="119571">MSNPSIPQQSAAADETAGPLTDLDMDPPTSSFWDEVPAHEEPIIGQAISSGNRRTSVAPQAFYPELNHRQSIDSYRGPMSRRASNSSSYGSRPPPSGGRVRRESKSSTYRASDTEPEEEDPYPHYQIRRNHSIARSMNSFGSRHSRHSDLPAGFREDDGDDSRDNADRFAVMVGYLYSRCVAQGWFKSENISGMGVVSIRMKKGIYKTFPRADPNSFDSEEIFDTLQTWDNAVAALNTEVAIKITSKVVQAIMARLYVKLSSLSWLFFERSCLFTVYCFTSHRSRHAMDIAIDANTRIQVIEKVSHLGRSRKHQYAAFARAEKCLIVWSDEVDSVIVNAETLEAKMVSYVWASAAHQEESLMTKKAVVISEKVEEFEGASNSSELGYLPELGEKAVPEETEEQLWHDAEAGVGPDEWSAESRKTRPMMLYAPIITGLAVSFNLMFVGLGARALIKEFLLDGKTLRFLLLLTSPFTFVIAMFFCISIVGNIWQLFGPVAQFYQNSAFYSGKAPERVIRNRLPHFTIIMPVYKEGLEGVIVPTIESLKVAITTYERQGGTASIMICEDGMQLWHEEEVETRKAYYDRNAIGWVARPKHGHRGFLRKGRFKKASNMNFALAVSLRIEELMDELRPVPDENEQTWVWTDEDEDALYQESLAAAVEESNGVAWAAGNVRIGEYILIIDSDTRVPEDCFLDAAAELDASPECAIIQHESDVMLVIGHYFELGIANFTRRINKAISFCCANGEVAPFVGHNAFMRWSAVQEACFVDTEDGCTKIWSESHVSEDFDMALRLQMKGYTVRWATYSNGGFKEGVSLTCDDELNRWQKYGYGCSELLFYPLKSWFTKGPVTVLFKTFLFSNIPLHSKISVAAYISSYYSISIAAVLCLLNFFLIGILEDVLSSFYLESWKVFLTCIVIFSGAGNICSSIFLYRLKVESLGSSLVSNFKWIFFFFFFFSGMSWHVQAALVAHLVSYNMLWGSTIKEVEISNFFKEVPAILKRFWPAYLFAGGQIVIMIIFSTSLLPEAYRVTSMTAIIPLAVQAACHILYPIVLNPWLMMFSF</sequence>
<dbReference type="Pfam" id="PF13632">
    <property type="entry name" value="Glyco_trans_2_3"/>
    <property type="match status" value="1"/>
</dbReference>
<keyword evidence="2" id="KW-1133">Transmembrane helix</keyword>
<feature type="domain" description="DUF7928" evidence="4">
    <location>
        <begin position="168"/>
        <end position="258"/>
    </location>
</feature>
<evidence type="ECO:0000256" key="1">
    <source>
        <dbReference type="SAM" id="MobiDB-lite"/>
    </source>
</evidence>
<feature type="transmembrane region" description="Helical" evidence="2">
    <location>
        <begin position="1002"/>
        <end position="1023"/>
    </location>
</feature>
<feature type="transmembrane region" description="Helical" evidence="2">
    <location>
        <begin position="908"/>
        <end position="929"/>
    </location>
</feature>
<feature type="transmembrane region" description="Helical" evidence="2">
    <location>
        <begin position="876"/>
        <end position="896"/>
    </location>
</feature>
<dbReference type="InterPro" id="IPR057688">
    <property type="entry name" value="DUF7928"/>
</dbReference>
<feature type="compositionally biased region" description="Low complexity" evidence="1">
    <location>
        <begin position="77"/>
        <end position="91"/>
    </location>
</feature>
<dbReference type="InterPro" id="IPR029044">
    <property type="entry name" value="Nucleotide-diphossugar_trans"/>
</dbReference>
<reference evidence="5" key="1">
    <citation type="submission" date="2014-08" db="EMBL/GenBank/DDBJ databases">
        <authorList>
            <person name="Sharma Rahul"/>
            <person name="Thines Marco"/>
        </authorList>
    </citation>
    <scope>NUCLEOTIDE SEQUENCE</scope>
</reference>
<feature type="region of interest" description="Disordered" evidence="1">
    <location>
        <begin position="1"/>
        <end position="125"/>
    </location>
</feature>
<feature type="transmembrane region" description="Helical" evidence="2">
    <location>
        <begin position="1035"/>
        <end position="1056"/>
    </location>
</feature>
<dbReference type="EMBL" id="LN483142">
    <property type="protein sequence ID" value="CED83368.1"/>
    <property type="molecule type" value="Genomic_DNA"/>
</dbReference>
<dbReference type="Pfam" id="PF25550">
    <property type="entry name" value="DUF7928"/>
    <property type="match status" value="2"/>
</dbReference>
<name>A0A0F7STR3_PHARH</name>
<feature type="domain" description="DUF7928" evidence="4">
    <location>
        <begin position="278"/>
        <end position="360"/>
    </location>
</feature>
<evidence type="ECO:0000259" key="3">
    <source>
        <dbReference type="Pfam" id="PF13632"/>
    </source>
</evidence>
<dbReference type="PANTHER" id="PTHR35408:SF2">
    <property type="entry name" value="GLYCOSYLTRANSFERASE 2-LIKE DOMAIN-CONTAINING PROTEIN"/>
    <property type="match status" value="1"/>
</dbReference>